<sequence length="114" mass="12523">MKEVFNCFTSRSGDVYLTNGNGSVTASSTAASTSSSSTTDTSRDIKGETIFSTCVLCGQLPVDGYQHECGAVCCFQCWKQKVFEVSEERKCPYPHCGTRVKRKHLKPLRVTKAL</sequence>
<dbReference type="SUPFAM" id="SSF57850">
    <property type="entry name" value="RING/U-box"/>
    <property type="match status" value="1"/>
</dbReference>
<dbReference type="OrthoDB" id="6205849at2759"/>
<reference evidence="1" key="1">
    <citation type="submission" date="2021-04" db="EMBL/GenBank/DDBJ databases">
        <authorList>
            <consortium name="Molecular Ecology Group"/>
        </authorList>
    </citation>
    <scope>NUCLEOTIDE SEQUENCE</scope>
</reference>
<dbReference type="EMBL" id="CAJHNH020006645">
    <property type="protein sequence ID" value="CAG5133948.1"/>
    <property type="molecule type" value="Genomic_DNA"/>
</dbReference>
<comment type="caution">
    <text evidence="1">The sequence shown here is derived from an EMBL/GenBank/DDBJ whole genome shotgun (WGS) entry which is preliminary data.</text>
</comment>
<organism evidence="1 2">
    <name type="scientific">Candidula unifasciata</name>
    <dbReference type="NCBI Taxonomy" id="100452"/>
    <lineage>
        <taxon>Eukaryota</taxon>
        <taxon>Metazoa</taxon>
        <taxon>Spiralia</taxon>
        <taxon>Lophotrochozoa</taxon>
        <taxon>Mollusca</taxon>
        <taxon>Gastropoda</taxon>
        <taxon>Heterobranchia</taxon>
        <taxon>Euthyneura</taxon>
        <taxon>Panpulmonata</taxon>
        <taxon>Eupulmonata</taxon>
        <taxon>Stylommatophora</taxon>
        <taxon>Helicina</taxon>
        <taxon>Helicoidea</taxon>
        <taxon>Geomitridae</taxon>
        <taxon>Candidula</taxon>
    </lineage>
</organism>
<evidence type="ECO:0000313" key="2">
    <source>
        <dbReference type="Proteomes" id="UP000678393"/>
    </source>
</evidence>
<dbReference type="Proteomes" id="UP000678393">
    <property type="component" value="Unassembled WGS sequence"/>
</dbReference>
<gene>
    <name evidence="1" type="ORF">CUNI_LOCUS19506</name>
</gene>
<name>A0A8S4A0G7_9EUPU</name>
<keyword evidence="2" id="KW-1185">Reference proteome</keyword>
<accession>A0A8S4A0G7</accession>
<protein>
    <submittedName>
        <fullName evidence="1">Uncharacterized protein</fullName>
    </submittedName>
</protein>
<dbReference type="AlphaFoldDB" id="A0A8S4A0G7"/>
<evidence type="ECO:0000313" key="1">
    <source>
        <dbReference type="EMBL" id="CAG5133948.1"/>
    </source>
</evidence>
<proteinExistence type="predicted"/>